<gene>
    <name evidence="2" type="ORF">GCM10009105_31700</name>
</gene>
<keyword evidence="1" id="KW-0472">Membrane</keyword>
<sequence>MTDVPSPADRSKLAVALLVILSATGLLWAHRLDGAQWVSAVTWTVAAYMVGQVGAVLAAGWVVQTAAKAKVP</sequence>
<accession>A0ABN1IUR9</accession>
<keyword evidence="1" id="KW-0812">Transmembrane</keyword>
<evidence type="ECO:0000313" key="3">
    <source>
        <dbReference type="Proteomes" id="UP001501523"/>
    </source>
</evidence>
<proteinExistence type="predicted"/>
<name>A0ABN1IUR9_9GAMM</name>
<keyword evidence="1" id="KW-1133">Transmembrane helix</keyword>
<keyword evidence="3" id="KW-1185">Reference proteome</keyword>
<reference evidence="3" key="1">
    <citation type="journal article" date="2019" name="Int. J. Syst. Evol. Microbiol.">
        <title>The Global Catalogue of Microorganisms (GCM) 10K type strain sequencing project: providing services to taxonomists for standard genome sequencing and annotation.</title>
        <authorList>
            <consortium name="The Broad Institute Genomics Platform"/>
            <consortium name="The Broad Institute Genome Sequencing Center for Infectious Disease"/>
            <person name="Wu L."/>
            <person name="Ma J."/>
        </authorList>
    </citation>
    <scope>NUCLEOTIDE SEQUENCE [LARGE SCALE GENOMIC DNA]</scope>
    <source>
        <strain evidence="3">JCM 15421</strain>
    </source>
</reference>
<dbReference type="RefSeq" id="WP_343792881.1">
    <property type="nucleotide sequence ID" value="NZ_BAAAEU010000024.1"/>
</dbReference>
<evidence type="ECO:0000256" key="1">
    <source>
        <dbReference type="SAM" id="Phobius"/>
    </source>
</evidence>
<dbReference type="Proteomes" id="UP001501523">
    <property type="component" value="Unassembled WGS sequence"/>
</dbReference>
<organism evidence="2 3">
    <name type="scientific">Dokdonella soli</name>
    <dbReference type="NCBI Taxonomy" id="529810"/>
    <lineage>
        <taxon>Bacteria</taxon>
        <taxon>Pseudomonadati</taxon>
        <taxon>Pseudomonadota</taxon>
        <taxon>Gammaproteobacteria</taxon>
        <taxon>Lysobacterales</taxon>
        <taxon>Rhodanobacteraceae</taxon>
        <taxon>Dokdonella</taxon>
    </lineage>
</organism>
<dbReference type="EMBL" id="BAAAEU010000024">
    <property type="protein sequence ID" value="GAA0721413.1"/>
    <property type="molecule type" value="Genomic_DNA"/>
</dbReference>
<feature type="transmembrane region" description="Helical" evidence="1">
    <location>
        <begin position="45"/>
        <end position="63"/>
    </location>
</feature>
<comment type="caution">
    <text evidence="2">The sequence shown here is derived from an EMBL/GenBank/DDBJ whole genome shotgun (WGS) entry which is preliminary data.</text>
</comment>
<evidence type="ECO:0000313" key="2">
    <source>
        <dbReference type="EMBL" id="GAA0721413.1"/>
    </source>
</evidence>
<protein>
    <submittedName>
        <fullName evidence="2">Uncharacterized protein</fullName>
    </submittedName>
</protein>